<dbReference type="PANTHER" id="PTHR12935">
    <property type="entry name" value="GAMMA-GLUTAMYLCYCLOTRANSFERASE"/>
    <property type="match status" value="1"/>
</dbReference>
<keyword evidence="2" id="KW-0456">Lyase</keyword>
<evidence type="ECO:0000256" key="1">
    <source>
        <dbReference type="ARBA" id="ARBA00012346"/>
    </source>
</evidence>
<evidence type="ECO:0000256" key="2">
    <source>
        <dbReference type="ARBA" id="ARBA00023239"/>
    </source>
</evidence>
<evidence type="ECO:0000313" key="6">
    <source>
        <dbReference type="Proteomes" id="UP000244855"/>
    </source>
</evidence>
<dbReference type="Gene3D" id="3.10.490.10">
    <property type="entry name" value="Gamma-glutamyl cyclotransferase-like"/>
    <property type="match status" value="1"/>
</dbReference>
<reference evidence="5 6" key="1">
    <citation type="journal article" date="2018" name="Sci. Rep.">
        <title>Comparative genomics provides insights into the lifestyle and reveals functional heterogeneity of dark septate endophytic fungi.</title>
        <authorList>
            <person name="Knapp D.G."/>
            <person name="Nemeth J.B."/>
            <person name="Barry K."/>
            <person name="Hainaut M."/>
            <person name="Henrissat B."/>
            <person name="Johnson J."/>
            <person name="Kuo A."/>
            <person name="Lim J.H.P."/>
            <person name="Lipzen A."/>
            <person name="Nolan M."/>
            <person name="Ohm R.A."/>
            <person name="Tamas L."/>
            <person name="Grigoriev I.V."/>
            <person name="Spatafora J.W."/>
            <person name="Nagy L.G."/>
            <person name="Kovacs G.M."/>
        </authorList>
    </citation>
    <scope>NUCLEOTIDE SEQUENCE [LARGE SCALE GENOMIC DNA]</scope>
    <source>
        <strain evidence="5 6">DSE2036</strain>
    </source>
</reference>
<dbReference type="InterPro" id="IPR017939">
    <property type="entry name" value="G-Glutamylcylcotransferase"/>
</dbReference>
<dbReference type="PANTHER" id="PTHR12935:SF0">
    <property type="entry name" value="GAMMA-GLUTAMYLCYCLOTRANSFERASE"/>
    <property type="match status" value="1"/>
</dbReference>
<organism evidence="5 6">
    <name type="scientific">Periconia macrospinosa</name>
    <dbReference type="NCBI Taxonomy" id="97972"/>
    <lineage>
        <taxon>Eukaryota</taxon>
        <taxon>Fungi</taxon>
        <taxon>Dikarya</taxon>
        <taxon>Ascomycota</taxon>
        <taxon>Pezizomycotina</taxon>
        <taxon>Dothideomycetes</taxon>
        <taxon>Pleosporomycetidae</taxon>
        <taxon>Pleosporales</taxon>
        <taxon>Massarineae</taxon>
        <taxon>Periconiaceae</taxon>
        <taxon>Periconia</taxon>
    </lineage>
</organism>
<dbReference type="AlphaFoldDB" id="A0A2V1DXL9"/>
<dbReference type="GO" id="GO:0003839">
    <property type="term" value="F:gamma-glutamylcyclotransferase activity"/>
    <property type="evidence" value="ECO:0007669"/>
    <property type="project" value="UniProtKB-EC"/>
</dbReference>
<protein>
    <recommendedName>
        <fullName evidence="1">gamma-glutamylcyclotransferase</fullName>
        <ecNumber evidence="1">4.3.2.9</ecNumber>
    </recommendedName>
</protein>
<dbReference type="STRING" id="97972.A0A2V1DXL9"/>
<feature type="binding site" evidence="4">
    <location>
        <position position="145"/>
    </location>
    <ligand>
        <name>substrate</name>
    </ligand>
</feature>
<feature type="binding site" evidence="4">
    <location>
        <begin position="10"/>
        <end position="15"/>
    </location>
    <ligand>
        <name>substrate</name>
    </ligand>
</feature>
<evidence type="ECO:0000256" key="3">
    <source>
        <dbReference type="PIRSR" id="PIRSR617939-1"/>
    </source>
</evidence>
<keyword evidence="6" id="KW-1185">Reference proteome</keyword>
<gene>
    <name evidence="5" type="ORF">DM02DRAFT_701132</name>
</gene>
<feature type="active site" description="Proton acceptor" evidence="3">
    <location>
        <position position="95"/>
    </location>
</feature>
<dbReference type="OrthoDB" id="2017317at2759"/>
<dbReference type="EMBL" id="KZ805340">
    <property type="protein sequence ID" value="PVI02652.1"/>
    <property type="molecule type" value="Genomic_DNA"/>
</dbReference>
<evidence type="ECO:0000313" key="5">
    <source>
        <dbReference type="EMBL" id="PVI02652.1"/>
    </source>
</evidence>
<dbReference type="EC" id="4.3.2.9" evidence="1"/>
<proteinExistence type="predicted"/>
<evidence type="ECO:0000256" key="4">
    <source>
        <dbReference type="PIRSR" id="PIRSR617939-2"/>
    </source>
</evidence>
<name>A0A2V1DXL9_9PLEO</name>
<sequence length="255" mass="28232">MEEKKKTLWYFAYGSNMSTAKFTGSRGIVPLDKTLVRLPGWMLAMQIPGLPYSEPAFSSISPQPVAKPETSMNPDVVGVAYLITEDQYNHVIGSEGGGTAYNDISLLGRIIGEEAKGGNGSMEIPVRTLGTAMKRQPCPVPSARYMDLLISGGREACLPPDYQQYLLSMSVYEPPKSNWTKLGALVFLTIWGPVMQMLEKLTLKSIGRDGHAQWHVIYLVRFVMCIIWASHDYLFAPLFGRGDGLHPDDENKELA</sequence>
<accession>A0A2V1DXL9</accession>
<dbReference type="Proteomes" id="UP000244855">
    <property type="component" value="Unassembled WGS sequence"/>
</dbReference>